<reference evidence="6 7" key="1">
    <citation type="submission" date="2017-04" db="EMBL/GenBank/DDBJ databases">
        <authorList>
            <person name="Afonso C.L."/>
            <person name="Miller P.J."/>
            <person name="Scott M.A."/>
            <person name="Spackman E."/>
            <person name="Goraichik I."/>
            <person name="Dimitrov K.M."/>
            <person name="Suarez D.L."/>
            <person name="Swayne D.E."/>
        </authorList>
    </citation>
    <scope>NUCLEOTIDE SEQUENCE [LARGE SCALE GENOMIC DNA]</scope>
    <source>
        <strain evidence="6 7">CGMCC 1.10972</strain>
    </source>
</reference>
<accession>A0A1W2A0E0</accession>
<dbReference type="InterPro" id="IPR036390">
    <property type="entry name" value="WH_DNA-bd_sf"/>
</dbReference>
<evidence type="ECO:0000313" key="7">
    <source>
        <dbReference type="Proteomes" id="UP000192656"/>
    </source>
</evidence>
<comment type="similarity">
    <text evidence="4">Belongs to the GbsR family.</text>
</comment>
<evidence type="ECO:0000313" key="6">
    <source>
        <dbReference type="EMBL" id="SMC53871.1"/>
    </source>
</evidence>
<dbReference type="EMBL" id="FWXR01000003">
    <property type="protein sequence ID" value="SMC53871.1"/>
    <property type="molecule type" value="Genomic_DNA"/>
</dbReference>
<dbReference type="Proteomes" id="UP000192656">
    <property type="component" value="Unassembled WGS sequence"/>
</dbReference>
<sequence>MLLTPVMEKFILHWGEMGSRWGVNRSVAQIHALLYLSDRPLPAEEIAETLAIARSNVSNSLKELQAYRLIETVHLRGDRRDHFSAETDPWQIMLRIADERKRREIDPLLTMLHECAEEAQKGGSEDQVVRQRVIDMQTFISDLSAWYGEMNRLPRSKLKILVQLGSRISAFIRQ</sequence>
<dbReference type="AlphaFoldDB" id="A0A1W2A0E0"/>
<dbReference type="InterPro" id="IPR036388">
    <property type="entry name" value="WH-like_DNA-bd_sf"/>
</dbReference>
<dbReference type="PANTHER" id="PTHR38465:SF1">
    <property type="entry name" value="HTH-TYPE TRANSCRIPTIONAL REGULATOR MJ1563-RELATED"/>
    <property type="match status" value="1"/>
</dbReference>
<dbReference type="GO" id="GO:0003677">
    <property type="term" value="F:DNA binding"/>
    <property type="evidence" value="ECO:0007669"/>
    <property type="project" value="UniProtKB-UniRule"/>
</dbReference>
<dbReference type="STRING" id="937218.SAMN06297251_103252"/>
<evidence type="ECO:0000256" key="2">
    <source>
        <dbReference type="ARBA" id="ARBA00023125"/>
    </source>
</evidence>
<organism evidence="6 7">
    <name type="scientific">Fulvimarina manganoxydans</name>
    <dbReference type="NCBI Taxonomy" id="937218"/>
    <lineage>
        <taxon>Bacteria</taxon>
        <taxon>Pseudomonadati</taxon>
        <taxon>Pseudomonadota</taxon>
        <taxon>Alphaproteobacteria</taxon>
        <taxon>Hyphomicrobiales</taxon>
        <taxon>Aurantimonadaceae</taxon>
        <taxon>Fulvimarina</taxon>
    </lineage>
</organism>
<evidence type="ECO:0000259" key="5">
    <source>
        <dbReference type="Pfam" id="PF12802"/>
    </source>
</evidence>
<dbReference type="Pfam" id="PF12802">
    <property type="entry name" value="MarR_2"/>
    <property type="match status" value="1"/>
</dbReference>
<dbReference type="InterPro" id="IPR000835">
    <property type="entry name" value="HTH_MarR-typ"/>
</dbReference>
<dbReference type="PIRSF" id="PIRSF006707">
    <property type="entry name" value="MJ1563"/>
    <property type="match status" value="1"/>
</dbReference>
<dbReference type="CDD" id="cd00090">
    <property type="entry name" value="HTH_ARSR"/>
    <property type="match status" value="1"/>
</dbReference>
<evidence type="ECO:0000256" key="3">
    <source>
        <dbReference type="ARBA" id="ARBA00023163"/>
    </source>
</evidence>
<keyword evidence="1 4" id="KW-0805">Transcription regulation</keyword>
<keyword evidence="3 4" id="KW-0804">Transcription</keyword>
<feature type="domain" description="HTH marR-type" evidence="5">
    <location>
        <begin position="22"/>
        <end position="80"/>
    </location>
</feature>
<dbReference type="Gene3D" id="1.10.10.10">
    <property type="entry name" value="Winged helix-like DNA-binding domain superfamily/Winged helix DNA-binding domain"/>
    <property type="match status" value="1"/>
</dbReference>
<protein>
    <recommendedName>
        <fullName evidence="4">HTH-type transcriptional regulator</fullName>
    </recommendedName>
</protein>
<dbReference type="RefSeq" id="WP_084409064.1">
    <property type="nucleotide sequence ID" value="NZ_FWXR01000003.1"/>
</dbReference>
<dbReference type="GO" id="GO:0003700">
    <property type="term" value="F:DNA-binding transcription factor activity"/>
    <property type="evidence" value="ECO:0007669"/>
    <property type="project" value="InterPro"/>
</dbReference>
<evidence type="ECO:0000256" key="4">
    <source>
        <dbReference type="PIRNR" id="PIRNR006707"/>
    </source>
</evidence>
<keyword evidence="2 4" id="KW-0238">DNA-binding</keyword>
<name>A0A1W2A0E0_9HYPH</name>
<dbReference type="PANTHER" id="PTHR38465">
    <property type="entry name" value="HTH-TYPE TRANSCRIPTIONAL REGULATOR MJ1563-RELATED"/>
    <property type="match status" value="1"/>
</dbReference>
<evidence type="ECO:0000256" key="1">
    <source>
        <dbReference type="ARBA" id="ARBA00023015"/>
    </source>
</evidence>
<keyword evidence="7" id="KW-1185">Reference proteome</keyword>
<dbReference type="InterPro" id="IPR011991">
    <property type="entry name" value="ArsR-like_HTH"/>
</dbReference>
<dbReference type="OrthoDB" id="9792628at2"/>
<dbReference type="InterPro" id="IPR026282">
    <property type="entry name" value="MJ1563"/>
</dbReference>
<gene>
    <name evidence="6" type="ORF">SAMN06297251_103252</name>
</gene>
<proteinExistence type="inferred from homology"/>
<dbReference type="SUPFAM" id="SSF46785">
    <property type="entry name" value="Winged helix' DNA-binding domain"/>
    <property type="match status" value="1"/>
</dbReference>
<dbReference type="InterPro" id="IPR052362">
    <property type="entry name" value="HTH-GbsR_regulator"/>
</dbReference>